<reference evidence="3" key="1">
    <citation type="submission" date="2020-12" db="UniProtKB">
        <authorList>
            <consortium name="WormBaseParasite"/>
        </authorList>
    </citation>
    <scope>IDENTIFICATION</scope>
    <source>
        <strain evidence="3">MHco3</strain>
    </source>
</reference>
<organism evidence="2 3">
    <name type="scientific">Haemonchus contortus</name>
    <name type="common">Barber pole worm</name>
    <dbReference type="NCBI Taxonomy" id="6289"/>
    <lineage>
        <taxon>Eukaryota</taxon>
        <taxon>Metazoa</taxon>
        <taxon>Ecdysozoa</taxon>
        <taxon>Nematoda</taxon>
        <taxon>Chromadorea</taxon>
        <taxon>Rhabditida</taxon>
        <taxon>Rhabditina</taxon>
        <taxon>Rhabditomorpha</taxon>
        <taxon>Strongyloidea</taxon>
        <taxon>Trichostrongylidae</taxon>
        <taxon>Haemonchus</taxon>
    </lineage>
</organism>
<evidence type="ECO:0000313" key="3">
    <source>
        <dbReference type="WBParaSite" id="HCON_00132840-00001"/>
    </source>
</evidence>
<name>A0A6F7Q019_HAECO</name>
<dbReference type="WBParaSite" id="HCON_00132840-00001">
    <property type="protein sequence ID" value="HCON_00132840-00001"/>
    <property type="gene ID" value="HCON_00132840"/>
</dbReference>
<keyword evidence="2" id="KW-1185">Reference proteome</keyword>
<feature type="region of interest" description="Disordered" evidence="1">
    <location>
        <begin position="89"/>
        <end position="114"/>
    </location>
</feature>
<protein>
    <submittedName>
        <fullName evidence="3">Uncharacterized protein</fullName>
    </submittedName>
</protein>
<feature type="region of interest" description="Disordered" evidence="1">
    <location>
        <begin position="1"/>
        <end position="21"/>
    </location>
</feature>
<dbReference type="Proteomes" id="UP000025227">
    <property type="component" value="Unplaced"/>
</dbReference>
<feature type="compositionally biased region" description="Polar residues" evidence="1">
    <location>
        <begin position="100"/>
        <end position="114"/>
    </location>
</feature>
<accession>A0A6F7Q019</accession>
<dbReference type="AlphaFoldDB" id="A0A6F7Q019"/>
<evidence type="ECO:0000313" key="2">
    <source>
        <dbReference type="Proteomes" id="UP000025227"/>
    </source>
</evidence>
<sequence length="114" mass="12487">MLAPRTHYPPIVRKSGDSWPHRAGPFDRAFSKLNPPDSLLSRIAFLVADIYTPNYIEGSPCASPSLLPAAMVESCSTVREPGPEVCRINENNLPTEGKNQEANLNTKNTQESPP</sequence>
<evidence type="ECO:0000256" key="1">
    <source>
        <dbReference type="SAM" id="MobiDB-lite"/>
    </source>
</evidence>
<proteinExistence type="predicted"/>